<reference evidence="3 4" key="1">
    <citation type="journal article" date="2017" name="Front. Genet.">
        <title>Draft sequencing of the heterozygous diploid genome of Satsuma (Citrus unshiu Marc.) using a hybrid assembly approach.</title>
        <authorList>
            <person name="Shimizu T."/>
            <person name="Tanizawa Y."/>
            <person name="Mochizuki T."/>
            <person name="Nagasaki H."/>
            <person name="Yoshioka T."/>
            <person name="Toyoda A."/>
            <person name="Fujiyama A."/>
            <person name="Kaminuma E."/>
            <person name="Nakamura Y."/>
        </authorList>
    </citation>
    <scope>NUCLEOTIDE SEQUENCE [LARGE SCALE GENOMIC DNA]</scope>
    <source>
        <strain evidence="4">cv. Miyagawa wase</strain>
    </source>
</reference>
<sequence length="100" mass="11356">MEKLIDSLVMFVDYAPVEDVIPVLVAAFHCQLNRLRSYCIQRIARSNLDNVCLEKEIPDEVSSEIKSLRVKSNQESEANTKEVDPLREKNSQKNPQGSGH</sequence>
<evidence type="ECO:0000313" key="4">
    <source>
        <dbReference type="Proteomes" id="UP000236630"/>
    </source>
</evidence>
<dbReference type="EMBL" id="BDQV01000326">
    <property type="protein sequence ID" value="GAY62902.1"/>
    <property type="molecule type" value="Genomic_DNA"/>
</dbReference>
<dbReference type="GO" id="GO:0042742">
    <property type="term" value="P:defense response to bacterium"/>
    <property type="evidence" value="ECO:0007669"/>
    <property type="project" value="TreeGrafter"/>
</dbReference>
<dbReference type="AlphaFoldDB" id="A0A2H5QE82"/>
<dbReference type="Proteomes" id="UP000236630">
    <property type="component" value="Unassembled WGS sequence"/>
</dbReference>
<dbReference type="GO" id="GO:2000031">
    <property type="term" value="P:regulation of salicylic acid mediated signaling pathway"/>
    <property type="evidence" value="ECO:0007669"/>
    <property type="project" value="InterPro"/>
</dbReference>
<dbReference type="InterPro" id="IPR044292">
    <property type="entry name" value="NPR"/>
</dbReference>
<feature type="region of interest" description="Disordered" evidence="1">
    <location>
        <begin position="64"/>
        <end position="100"/>
    </location>
</feature>
<feature type="compositionally biased region" description="Basic and acidic residues" evidence="1">
    <location>
        <begin position="72"/>
        <end position="91"/>
    </location>
</feature>
<accession>A0A2H5QE82</accession>
<dbReference type="Pfam" id="PF11900">
    <property type="entry name" value="DUF3420"/>
    <property type="match status" value="1"/>
</dbReference>
<evidence type="ECO:0000256" key="1">
    <source>
        <dbReference type="SAM" id="MobiDB-lite"/>
    </source>
</evidence>
<proteinExistence type="predicted"/>
<dbReference type="PANTHER" id="PTHR46475">
    <property type="entry name" value="REGULATORY PROTEIN NPR3"/>
    <property type="match status" value="1"/>
</dbReference>
<feature type="domain" description="Regulatory protein NPR central" evidence="2">
    <location>
        <begin position="47"/>
        <end position="78"/>
    </location>
</feature>
<evidence type="ECO:0000313" key="3">
    <source>
        <dbReference type="EMBL" id="GAY62902.1"/>
    </source>
</evidence>
<dbReference type="STRING" id="55188.A0A2H5QE82"/>
<dbReference type="GO" id="GO:0005634">
    <property type="term" value="C:nucleus"/>
    <property type="evidence" value="ECO:0007669"/>
    <property type="project" value="TreeGrafter"/>
</dbReference>
<dbReference type="GO" id="GO:2000022">
    <property type="term" value="P:regulation of jasmonic acid mediated signaling pathway"/>
    <property type="evidence" value="ECO:0007669"/>
    <property type="project" value="InterPro"/>
</dbReference>
<protein>
    <recommendedName>
        <fullName evidence="2">Regulatory protein NPR central domain-containing protein</fullName>
    </recommendedName>
</protein>
<organism evidence="3 4">
    <name type="scientific">Citrus unshiu</name>
    <name type="common">Satsuma mandarin</name>
    <name type="synonym">Citrus nobilis var. unshiu</name>
    <dbReference type="NCBI Taxonomy" id="55188"/>
    <lineage>
        <taxon>Eukaryota</taxon>
        <taxon>Viridiplantae</taxon>
        <taxon>Streptophyta</taxon>
        <taxon>Embryophyta</taxon>
        <taxon>Tracheophyta</taxon>
        <taxon>Spermatophyta</taxon>
        <taxon>Magnoliopsida</taxon>
        <taxon>eudicotyledons</taxon>
        <taxon>Gunneridae</taxon>
        <taxon>Pentapetalae</taxon>
        <taxon>rosids</taxon>
        <taxon>malvids</taxon>
        <taxon>Sapindales</taxon>
        <taxon>Rutaceae</taxon>
        <taxon>Aurantioideae</taxon>
        <taxon>Citrus</taxon>
    </lineage>
</organism>
<name>A0A2H5QE82_CITUN</name>
<evidence type="ECO:0000259" key="2">
    <source>
        <dbReference type="Pfam" id="PF11900"/>
    </source>
</evidence>
<dbReference type="InterPro" id="IPR024228">
    <property type="entry name" value="NPR_central_dom"/>
</dbReference>
<gene>
    <name evidence="3" type="ORF">CUMW_221440</name>
</gene>
<keyword evidence="4" id="KW-1185">Reference proteome</keyword>
<comment type="caution">
    <text evidence="3">The sequence shown here is derived from an EMBL/GenBank/DDBJ whole genome shotgun (WGS) entry which is preliminary data.</text>
</comment>
<dbReference type="GO" id="GO:0009862">
    <property type="term" value="P:systemic acquired resistance, salicylic acid mediated signaling pathway"/>
    <property type="evidence" value="ECO:0007669"/>
    <property type="project" value="InterPro"/>
</dbReference>
<dbReference type="GO" id="GO:0050832">
    <property type="term" value="P:defense response to fungus"/>
    <property type="evidence" value="ECO:0007669"/>
    <property type="project" value="TreeGrafter"/>
</dbReference>
<dbReference type="PANTHER" id="PTHR46475:SF7">
    <property type="entry name" value="REGULATORY PROTEIN, PUTATIVE-RELATED"/>
    <property type="match status" value="1"/>
</dbReference>